<feature type="transmembrane region" description="Helical" evidence="1">
    <location>
        <begin position="93"/>
        <end position="114"/>
    </location>
</feature>
<accession>A0ABV7D2M7</accession>
<keyword evidence="3" id="KW-1185">Reference proteome</keyword>
<gene>
    <name evidence="2" type="ORF">ACFOKA_05105</name>
</gene>
<sequence length="290" mass="33843">MPNFVTVDNSTREKLFQWFKYLIYFMIFLNVFYWLREDYIASAYTFREGFGWQQVGDVFAQALDTFAWLILLIAFEFETSVLSDEKLEKGWKWVLNAIAGICYLFIVLAFLGYVKKFNLTMGFEPLSITDGCAAVGQYLSYAIDLDEYIALTAANCMELTGTLYANPAASMITTADTHMQLEWLATAEVINAGAWILIVLFLWIDMFIQLRGMEHGRLYRVNVVCKFLLYSTLIIVCVYWGFEGNFMDFWDAFLWIVAFFLIEMNIFKWSEEIEAEHLEEEHKQESEHAL</sequence>
<comment type="caution">
    <text evidence="2">The sequence shown here is derived from an EMBL/GenBank/DDBJ whole genome shotgun (WGS) entry which is preliminary data.</text>
</comment>
<keyword evidence="1" id="KW-0472">Membrane</keyword>
<evidence type="ECO:0000313" key="3">
    <source>
        <dbReference type="Proteomes" id="UP001595444"/>
    </source>
</evidence>
<dbReference type="Proteomes" id="UP001595444">
    <property type="component" value="Unassembled WGS sequence"/>
</dbReference>
<feature type="transmembrane region" description="Helical" evidence="1">
    <location>
        <begin position="220"/>
        <end position="242"/>
    </location>
</feature>
<feature type="transmembrane region" description="Helical" evidence="1">
    <location>
        <begin position="248"/>
        <end position="267"/>
    </location>
</feature>
<keyword evidence="1" id="KW-1133">Transmembrane helix</keyword>
<feature type="transmembrane region" description="Helical" evidence="1">
    <location>
        <begin position="18"/>
        <end position="35"/>
    </location>
</feature>
<feature type="transmembrane region" description="Helical" evidence="1">
    <location>
        <begin position="189"/>
        <end position="208"/>
    </location>
</feature>
<evidence type="ECO:0000256" key="1">
    <source>
        <dbReference type="SAM" id="Phobius"/>
    </source>
</evidence>
<evidence type="ECO:0000313" key="2">
    <source>
        <dbReference type="EMBL" id="MFC3051279.1"/>
    </source>
</evidence>
<dbReference type="EMBL" id="JBHRSL010000002">
    <property type="protein sequence ID" value="MFC3051279.1"/>
    <property type="molecule type" value="Genomic_DNA"/>
</dbReference>
<keyword evidence="1" id="KW-0812">Transmembrane</keyword>
<dbReference type="RefSeq" id="WP_194211730.1">
    <property type="nucleotide sequence ID" value="NZ_CP061205.1"/>
</dbReference>
<reference evidence="3" key="1">
    <citation type="journal article" date="2019" name="Int. J. Syst. Evol. Microbiol.">
        <title>The Global Catalogue of Microorganisms (GCM) 10K type strain sequencing project: providing services to taxonomists for standard genome sequencing and annotation.</title>
        <authorList>
            <consortium name="The Broad Institute Genomics Platform"/>
            <consortium name="The Broad Institute Genome Sequencing Center for Infectious Disease"/>
            <person name="Wu L."/>
            <person name="Ma J."/>
        </authorList>
    </citation>
    <scope>NUCLEOTIDE SEQUENCE [LARGE SCALE GENOMIC DNA]</scope>
    <source>
        <strain evidence="3">KCTC 62164</strain>
    </source>
</reference>
<proteinExistence type="predicted"/>
<organism evidence="2 3">
    <name type="scientific">Kordiimonas pumila</name>
    <dbReference type="NCBI Taxonomy" id="2161677"/>
    <lineage>
        <taxon>Bacteria</taxon>
        <taxon>Pseudomonadati</taxon>
        <taxon>Pseudomonadota</taxon>
        <taxon>Alphaproteobacteria</taxon>
        <taxon>Kordiimonadales</taxon>
        <taxon>Kordiimonadaceae</taxon>
        <taxon>Kordiimonas</taxon>
    </lineage>
</organism>
<protein>
    <recommendedName>
        <fullName evidence="4">Shikimate kinase</fullName>
    </recommendedName>
</protein>
<name>A0ABV7D2M7_9PROT</name>
<evidence type="ECO:0008006" key="4">
    <source>
        <dbReference type="Google" id="ProtNLM"/>
    </source>
</evidence>